<evidence type="ECO:0000256" key="2">
    <source>
        <dbReference type="ARBA" id="ARBA00006285"/>
    </source>
</evidence>
<dbReference type="GO" id="GO:0030203">
    <property type="term" value="P:glycosaminoglycan metabolic process"/>
    <property type="evidence" value="ECO:0000318"/>
    <property type="project" value="GO_Central"/>
</dbReference>
<keyword evidence="13" id="KW-1185">Reference proteome</keyword>
<dbReference type="OMA" id="NYCVEPP"/>
<feature type="active site" description="Proton donor" evidence="8">
    <location>
        <position position="361"/>
    </location>
</feature>
<feature type="domain" description="Glycoside hydrolase family 20 catalytic" evidence="10">
    <location>
        <begin position="214"/>
        <end position="518"/>
    </location>
</feature>
<dbReference type="FunFam" id="3.20.20.80:FF:000063">
    <property type="entry name" value="Beta-hexosaminidase"/>
    <property type="match status" value="1"/>
</dbReference>
<dbReference type="Pfam" id="PF14845">
    <property type="entry name" value="Glycohydro_20b2"/>
    <property type="match status" value="1"/>
</dbReference>
<dbReference type="InterPro" id="IPR017853">
    <property type="entry name" value="GH"/>
</dbReference>
<dbReference type="OrthoDB" id="428480at2759"/>
<dbReference type="SUPFAM" id="SSF51445">
    <property type="entry name" value="(Trans)glycosidases"/>
    <property type="match status" value="1"/>
</dbReference>
<keyword evidence="3 9" id="KW-0732">Signal</keyword>
<feature type="signal peptide" evidence="9">
    <location>
        <begin position="1"/>
        <end position="24"/>
    </location>
</feature>
<keyword evidence="5" id="KW-0325">Glycoprotein</keyword>
<dbReference type="GO" id="GO:0005975">
    <property type="term" value="P:carbohydrate metabolic process"/>
    <property type="evidence" value="ECO:0007669"/>
    <property type="project" value="InterPro"/>
</dbReference>
<evidence type="ECO:0000259" key="10">
    <source>
        <dbReference type="Pfam" id="PF00728"/>
    </source>
</evidence>
<comment type="similarity">
    <text evidence="2 7">Belongs to the glycosyl hydrolase 20 family.</text>
</comment>
<dbReference type="STRING" id="105231.A0A0U9HL00"/>
<dbReference type="AlphaFoldDB" id="A0A0U9HL00"/>
<name>A0A0U9HL00_KLENI</name>
<accession>A0A0U9HL00</accession>
<evidence type="ECO:0000256" key="3">
    <source>
        <dbReference type="ARBA" id="ARBA00022729"/>
    </source>
</evidence>
<dbReference type="GO" id="GO:0016020">
    <property type="term" value="C:membrane"/>
    <property type="evidence" value="ECO:0000318"/>
    <property type="project" value="GO_Central"/>
</dbReference>
<dbReference type="EMBL" id="DF237041">
    <property type="protein sequence ID" value="GAQ81841.1"/>
    <property type="molecule type" value="Genomic_DNA"/>
</dbReference>
<evidence type="ECO:0000256" key="6">
    <source>
        <dbReference type="ARBA" id="ARBA00023295"/>
    </source>
</evidence>
<dbReference type="Gene3D" id="3.20.20.80">
    <property type="entry name" value="Glycosidases"/>
    <property type="match status" value="1"/>
</dbReference>
<dbReference type="InterPro" id="IPR029019">
    <property type="entry name" value="HEX_eukaryotic_N"/>
</dbReference>
<dbReference type="Gene3D" id="3.30.379.10">
    <property type="entry name" value="Chitobiase/beta-hexosaminidase domain 2-like"/>
    <property type="match status" value="1"/>
</dbReference>
<evidence type="ECO:0000313" key="12">
    <source>
        <dbReference type="EMBL" id="GAQ81841.1"/>
    </source>
</evidence>
<dbReference type="InterPro" id="IPR015883">
    <property type="entry name" value="Glyco_hydro_20_cat"/>
</dbReference>
<keyword evidence="4 7" id="KW-0378">Hydrolase</keyword>
<dbReference type="GO" id="GO:0006491">
    <property type="term" value="P:N-glycan processing"/>
    <property type="evidence" value="ECO:0000318"/>
    <property type="project" value="GO_Central"/>
</dbReference>
<protein>
    <recommendedName>
        <fullName evidence="7">Beta-hexosaminidase</fullName>
        <ecNumber evidence="7">3.2.1.52</ecNumber>
    </recommendedName>
</protein>
<evidence type="ECO:0000259" key="11">
    <source>
        <dbReference type="Pfam" id="PF14845"/>
    </source>
</evidence>
<dbReference type="SUPFAM" id="SSF55545">
    <property type="entry name" value="beta-N-acetylhexosaminidase-like domain"/>
    <property type="match status" value="1"/>
</dbReference>
<dbReference type="InterPro" id="IPR025705">
    <property type="entry name" value="Beta_hexosaminidase_sua/sub"/>
</dbReference>
<dbReference type="PIRSF" id="PIRSF001093">
    <property type="entry name" value="B-hxosamndse_ab_euk"/>
    <property type="match status" value="1"/>
</dbReference>
<dbReference type="PANTHER" id="PTHR22600">
    <property type="entry name" value="BETA-HEXOSAMINIDASE"/>
    <property type="match status" value="1"/>
</dbReference>
<sequence>MAFFKLRSLVALLSLHCFLVGTQCVQEAGRGLSRTDIAGQWSILEPILKAQEESFIQAAPLDSNEVDEHSSLIWPLPLEHSRGNVTLVIDPGLKFTSNLPNSVVLDAAFDRYLKLIFTHPTKVKDQKLRGNLILVLSEVHIEVNCTKEELNYGVDESYTLDVPKNGDPAIIKAETVFGALRGLETFSQLCFYDFSTKKVRLEHAPWSVKDAPRFPHRGLLIDTSRHWQPVIAIKEIIDSLSYAKMNVLHWHTVDYQSFPLEVPSFPKLWDGAYTRYEKYSYADVADVVEYGRLRGVHVMAEIDVPGHAISWGVGYPELWPSPTCQEPLDVSNNFTFEVIEGIFSDLKKILKYDLFHLGGDEVNTDCWTSTPHVAAWLAERGWSGHDAYADFVLHAQRLALKQGWQPINWQEPFDEFPERLDNSSIVHIWINKASAPRAAALGHRVLMSNFDAWYLDHLGVPWQTMYSNDILQGVEDPEQQKLFLGGEVCAWGETIDISDLQQTVWPRSAAAAERLWSPKSLTDGDPNRALGRLEYFRCLLNSRGVRAAPVQNILGRQPPTGPGSCFAQK</sequence>
<evidence type="ECO:0000313" key="13">
    <source>
        <dbReference type="Proteomes" id="UP000054558"/>
    </source>
</evidence>
<proteinExistence type="inferred from homology"/>
<dbReference type="PANTHER" id="PTHR22600:SF21">
    <property type="entry name" value="BETA-HEXOSAMINIDASE A"/>
    <property type="match status" value="1"/>
</dbReference>
<dbReference type="PRINTS" id="PR00738">
    <property type="entry name" value="GLHYDRLASE20"/>
</dbReference>
<evidence type="ECO:0000256" key="7">
    <source>
        <dbReference type="PIRNR" id="PIRNR001093"/>
    </source>
</evidence>
<evidence type="ECO:0000256" key="4">
    <source>
        <dbReference type="ARBA" id="ARBA00022801"/>
    </source>
</evidence>
<comment type="catalytic activity">
    <reaction evidence="1 7">
        <text>Hydrolysis of terminal non-reducing N-acetyl-D-hexosamine residues in N-acetyl-beta-D-hexosaminides.</text>
        <dbReference type="EC" id="3.2.1.52"/>
    </reaction>
</comment>
<dbReference type="Proteomes" id="UP000054558">
    <property type="component" value="Unassembled WGS sequence"/>
</dbReference>
<evidence type="ECO:0000256" key="5">
    <source>
        <dbReference type="ARBA" id="ARBA00023180"/>
    </source>
</evidence>
<evidence type="ECO:0000256" key="1">
    <source>
        <dbReference type="ARBA" id="ARBA00001231"/>
    </source>
</evidence>
<organism evidence="12 13">
    <name type="scientific">Klebsormidium nitens</name>
    <name type="common">Green alga</name>
    <name type="synonym">Ulothrix nitens</name>
    <dbReference type="NCBI Taxonomy" id="105231"/>
    <lineage>
        <taxon>Eukaryota</taxon>
        <taxon>Viridiplantae</taxon>
        <taxon>Streptophyta</taxon>
        <taxon>Klebsormidiophyceae</taxon>
        <taxon>Klebsormidiales</taxon>
        <taxon>Klebsormidiaceae</taxon>
        <taxon>Klebsormidium</taxon>
    </lineage>
</organism>
<reference evidence="12 13" key="1">
    <citation type="journal article" date="2014" name="Nat. Commun.">
        <title>Klebsormidium flaccidum genome reveals primary factors for plant terrestrial adaptation.</title>
        <authorList>
            <person name="Hori K."/>
            <person name="Maruyama F."/>
            <person name="Fujisawa T."/>
            <person name="Togashi T."/>
            <person name="Yamamoto N."/>
            <person name="Seo M."/>
            <person name="Sato S."/>
            <person name="Yamada T."/>
            <person name="Mori H."/>
            <person name="Tajima N."/>
            <person name="Moriyama T."/>
            <person name="Ikeuchi M."/>
            <person name="Watanabe M."/>
            <person name="Wada H."/>
            <person name="Kobayashi K."/>
            <person name="Saito M."/>
            <person name="Masuda T."/>
            <person name="Sasaki-Sekimoto Y."/>
            <person name="Mashiguchi K."/>
            <person name="Awai K."/>
            <person name="Shimojima M."/>
            <person name="Masuda S."/>
            <person name="Iwai M."/>
            <person name="Nobusawa T."/>
            <person name="Narise T."/>
            <person name="Kondo S."/>
            <person name="Saito H."/>
            <person name="Sato R."/>
            <person name="Murakawa M."/>
            <person name="Ihara Y."/>
            <person name="Oshima-Yamada Y."/>
            <person name="Ohtaka K."/>
            <person name="Satoh M."/>
            <person name="Sonobe K."/>
            <person name="Ishii M."/>
            <person name="Ohtani R."/>
            <person name="Kanamori-Sato M."/>
            <person name="Honoki R."/>
            <person name="Miyazaki D."/>
            <person name="Mochizuki H."/>
            <person name="Umetsu J."/>
            <person name="Higashi K."/>
            <person name="Shibata D."/>
            <person name="Kamiya Y."/>
            <person name="Sato N."/>
            <person name="Nakamura Y."/>
            <person name="Tabata S."/>
            <person name="Ida S."/>
            <person name="Kurokawa K."/>
            <person name="Ohta H."/>
        </authorList>
    </citation>
    <scope>NUCLEOTIDE SEQUENCE [LARGE SCALE GENOMIC DNA]</scope>
    <source>
        <strain evidence="12 13">NIES-2285</strain>
    </source>
</reference>
<dbReference type="GO" id="GO:0004563">
    <property type="term" value="F:beta-N-acetylhexosaminidase activity"/>
    <property type="evidence" value="ECO:0000318"/>
    <property type="project" value="GO_Central"/>
</dbReference>
<evidence type="ECO:0000256" key="9">
    <source>
        <dbReference type="SAM" id="SignalP"/>
    </source>
</evidence>
<dbReference type="EC" id="3.2.1.52" evidence="7"/>
<evidence type="ECO:0000256" key="8">
    <source>
        <dbReference type="PIRSR" id="PIRSR001093-1"/>
    </source>
</evidence>
<dbReference type="Pfam" id="PF00728">
    <property type="entry name" value="Glyco_hydro_20"/>
    <property type="match status" value="1"/>
</dbReference>
<feature type="domain" description="Beta-hexosaminidase eukaryotic type N-terminal" evidence="11">
    <location>
        <begin position="73"/>
        <end position="189"/>
    </location>
</feature>
<dbReference type="InterPro" id="IPR029018">
    <property type="entry name" value="Hex-like_dom2"/>
</dbReference>
<keyword evidence="6 7" id="KW-0326">Glycosidase</keyword>
<feature type="chain" id="PRO_5006864991" description="Beta-hexosaminidase" evidence="9">
    <location>
        <begin position="25"/>
        <end position="569"/>
    </location>
</feature>
<gene>
    <name evidence="12" type="ORF">KFL_000920250</name>
</gene>